<keyword evidence="5" id="KW-1185">Reference proteome</keyword>
<dbReference type="Pfam" id="PF02798">
    <property type="entry name" value="GST_N"/>
    <property type="match status" value="1"/>
</dbReference>
<dbReference type="Pfam" id="PF14497">
    <property type="entry name" value="GST_C_3"/>
    <property type="match status" value="1"/>
</dbReference>
<dbReference type="PROSITE" id="PS50405">
    <property type="entry name" value="GST_CTER"/>
    <property type="match status" value="1"/>
</dbReference>
<dbReference type="PROSITE" id="PS50404">
    <property type="entry name" value="GST_NTER"/>
    <property type="match status" value="1"/>
</dbReference>
<dbReference type="InterPro" id="IPR010987">
    <property type="entry name" value="Glutathione-S-Trfase_C-like"/>
</dbReference>
<dbReference type="AlphaFoldDB" id="A0A6A6W8M3"/>
<accession>A0A6A6W8M3</accession>
<dbReference type="OrthoDB" id="422574at2759"/>
<name>A0A6A6W8M3_9PEZI</name>
<evidence type="ECO:0000259" key="2">
    <source>
        <dbReference type="PROSITE" id="PS50404"/>
    </source>
</evidence>
<reference evidence="4" key="1">
    <citation type="journal article" date="2020" name="Stud. Mycol.">
        <title>101 Dothideomycetes genomes: a test case for predicting lifestyles and emergence of pathogens.</title>
        <authorList>
            <person name="Haridas S."/>
            <person name="Albert R."/>
            <person name="Binder M."/>
            <person name="Bloem J."/>
            <person name="Labutti K."/>
            <person name="Salamov A."/>
            <person name="Andreopoulos B."/>
            <person name="Baker S."/>
            <person name="Barry K."/>
            <person name="Bills G."/>
            <person name="Bluhm B."/>
            <person name="Cannon C."/>
            <person name="Castanera R."/>
            <person name="Culley D."/>
            <person name="Daum C."/>
            <person name="Ezra D."/>
            <person name="Gonzalez J."/>
            <person name="Henrissat B."/>
            <person name="Kuo A."/>
            <person name="Liang C."/>
            <person name="Lipzen A."/>
            <person name="Lutzoni F."/>
            <person name="Magnuson J."/>
            <person name="Mondo S."/>
            <person name="Nolan M."/>
            <person name="Ohm R."/>
            <person name="Pangilinan J."/>
            <person name="Park H.-J."/>
            <person name="Ramirez L."/>
            <person name="Alfaro M."/>
            <person name="Sun H."/>
            <person name="Tritt A."/>
            <person name="Yoshinaga Y."/>
            <person name="Zwiers L.-H."/>
            <person name="Turgeon B."/>
            <person name="Goodwin S."/>
            <person name="Spatafora J."/>
            <person name="Crous P."/>
            <person name="Grigoriev I."/>
        </authorList>
    </citation>
    <scope>NUCLEOTIDE SEQUENCE</scope>
    <source>
        <strain evidence="4">CBS 121739</strain>
    </source>
</reference>
<evidence type="ECO:0000313" key="5">
    <source>
        <dbReference type="Proteomes" id="UP000799437"/>
    </source>
</evidence>
<dbReference type="Gene3D" id="1.20.1050.130">
    <property type="match status" value="1"/>
</dbReference>
<dbReference type="EMBL" id="ML996573">
    <property type="protein sequence ID" value="KAF2757431.1"/>
    <property type="molecule type" value="Genomic_DNA"/>
</dbReference>
<dbReference type="InterPro" id="IPR004045">
    <property type="entry name" value="Glutathione_S-Trfase_N"/>
</dbReference>
<dbReference type="RefSeq" id="XP_033599882.1">
    <property type="nucleotide sequence ID" value="XM_033744091.1"/>
</dbReference>
<protein>
    <submittedName>
        <fullName evidence="4">Glutathione S-transferase</fullName>
    </submittedName>
</protein>
<dbReference type="PANTHER" id="PTHR44051:SF3">
    <property type="entry name" value="TRANSCRIPTIONAL REGULATOR URE2"/>
    <property type="match status" value="1"/>
</dbReference>
<dbReference type="SFLD" id="SFLDS00019">
    <property type="entry name" value="Glutathione_Transferase_(cytos"/>
    <property type="match status" value="1"/>
</dbReference>
<dbReference type="InterPro" id="IPR036282">
    <property type="entry name" value="Glutathione-S-Trfase_C_sf"/>
</dbReference>
<feature type="domain" description="GST C-terminal" evidence="3">
    <location>
        <begin position="90"/>
        <end position="218"/>
    </location>
</feature>
<dbReference type="PANTHER" id="PTHR44051">
    <property type="entry name" value="GLUTATHIONE S-TRANSFERASE-RELATED"/>
    <property type="match status" value="1"/>
</dbReference>
<organism evidence="4 5">
    <name type="scientific">Pseudovirgaria hyperparasitica</name>
    <dbReference type="NCBI Taxonomy" id="470096"/>
    <lineage>
        <taxon>Eukaryota</taxon>
        <taxon>Fungi</taxon>
        <taxon>Dikarya</taxon>
        <taxon>Ascomycota</taxon>
        <taxon>Pezizomycotina</taxon>
        <taxon>Dothideomycetes</taxon>
        <taxon>Dothideomycetes incertae sedis</taxon>
        <taxon>Acrospermales</taxon>
        <taxon>Acrospermaceae</taxon>
        <taxon>Pseudovirgaria</taxon>
    </lineage>
</organism>
<feature type="domain" description="GST N-terminal" evidence="2">
    <location>
        <begin position="3"/>
        <end position="84"/>
    </location>
</feature>
<sequence>MSKPITLYGHAGGPNPWKVVIFLEELGIAYDMKIMDFGDLKKEPYESINPNGRVPAIEDPNTGIQVWESGAIIDYLIETYDKSGKFATKSSQDKWTARALRDFQMSGQGPYTGQKVWFTKFHPEKVPSAVERYGKETVRNIGVIEKQLKKSGGSYLLGNDISYADLMFVPWYWYNAITVPEGTDLDKEFPSWSAWYQKLSERPSVKKAAADRTKAMGG</sequence>
<dbReference type="InterPro" id="IPR036249">
    <property type="entry name" value="Thioredoxin-like_sf"/>
</dbReference>
<dbReference type="CDD" id="cd03048">
    <property type="entry name" value="GST_N_Ure2p_like"/>
    <property type="match status" value="1"/>
</dbReference>
<dbReference type="SFLD" id="SFLDG00358">
    <property type="entry name" value="Main_(cytGST)"/>
    <property type="match status" value="1"/>
</dbReference>
<dbReference type="Proteomes" id="UP000799437">
    <property type="component" value="Unassembled WGS sequence"/>
</dbReference>
<proteinExistence type="inferred from homology"/>
<dbReference type="GeneID" id="54485145"/>
<dbReference type="InterPro" id="IPR004046">
    <property type="entry name" value="GST_C"/>
</dbReference>
<evidence type="ECO:0000313" key="4">
    <source>
        <dbReference type="EMBL" id="KAF2757431.1"/>
    </source>
</evidence>
<evidence type="ECO:0000256" key="1">
    <source>
        <dbReference type="ARBA" id="ARBA00007409"/>
    </source>
</evidence>
<evidence type="ECO:0000259" key="3">
    <source>
        <dbReference type="PROSITE" id="PS50405"/>
    </source>
</evidence>
<keyword evidence="4" id="KW-0808">Transferase</keyword>
<dbReference type="InterPro" id="IPR040079">
    <property type="entry name" value="Glutathione_S-Trfase"/>
</dbReference>
<gene>
    <name evidence="4" type="ORF">EJ05DRAFT_476689</name>
</gene>
<dbReference type="SFLD" id="SFLDG01151">
    <property type="entry name" value="Main.2:_Nu-like"/>
    <property type="match status" value="1"/>
</dbReference>
<dbReference type="SUPFAM" id="SSF47616">
    <property type="entry name" value="GST C-terminal domain-like"/>
    <property type="match status" value="1"/>
</dbReference>
<dbReference type="SUPFAM" id="SSF52833">
    <property type="entry name" value="Thioredoxin-like"/>
    <property type="match status" value="1"/>
</dbReference>
<comment type="similarity">
    <text evidence="1">Belongs to the GST superfamily.</text>
</comment>
<dbReference type="GO" id="GO:0016740">
    <property type="term" value="F:transferase activity"/>
    <property type="evidence" value="ECO:0007669"/>
    <property type="project" value="UniProtKB-KW"/>
</dbReference>